<accession>A0ABQ9GLM4</accession>
<sequence length="92" mass="10843">MYWLECVVNKDIDCFPLTKRFLDENNIKIQGKTQNNIQTHLEALKDSFDYYFPTAQEKVIDDIGWVKNVFNVKERPPSKNPTEYEVLVDLTS</sequence>
<proteinExistence type="predicted"/>
<evidence type="ECO:0000313" key="2">
    <source>
        <dbReference type="Proteomes" id="UP001159363"/>
    </source>
</evidence>
<dbReference type="Proteomes" id="UP001159363">
    <property type="component" value="Chromosome 10"/>
</dbReference>
<comment type="caution">
    <text evidence="1">The sequence shown here is derived from an EMBL/GenBank/DDBJ whole genome shotgun (WGS) entry which is preliminary data.</text>
</comment>
<reference evidence="1 2" key="1">
    <citation type="submission" date="2023-02" db="EMBL/GenBank/DDBJ databases">
        <title>LHISI_Scaffold_Assembly.</title>
        <authorList>
            <person name="Stuart O.P."/>
            <person name="Cleave R."/>
            <person name="Magrath M.J.L."/>
            <person name="Mikheyev A.S."/>
        </authorList>
    </citation>
    <scope>NUCLEOTIDE SEQUENCE [LARGE SCALE GENOMIC DNA]</scope>
    <source>
        <strain evidence="1">Daus_M_001</strain>
        <tissue evidence="1">Leg muscle</tissue>
    </source>
</reference>
<keyword evidence="2" id="KW-1185">Reference proteome</keyword>
<organism evidence="1 2">
    <name type="scientific">Dryococelus australis</name>
    <dbReference type="NCBI Taxonomy" id="614101"/>
    <lineage>
        <taxon>Eukaryota</taxon>
        <taxon>Metazoa</taxon>
        <taxon>Ecdysozoa</taxon>
        <taxon>Arthropoda</taxon>
        <taxon>Hexapoda</taxon>
        <taxon>Insecta</taxon>
        <taxon>Pterygota</taxon>
        <taxon>Neoptera</taxon>
        <taxon>Polyneoptera</taxon>
        <taxon>Phasmatodea</taxon>
        <taxon>Verophasmatodea</taxon>
        <taxon>Anareolatae</taxon>
        <taxon>Phasmatidae</taxon>
        <taxon>Eurycanthinae</taxon>
        <taxon>Dryococelus</taxon>
    </lineage>
</organism>
<evidence type="ECO:0000313" key="1">
    <source>
        <dbReference type="EMBL" id="KAJ8872925.1"/>
    </source>
</evidence>
<protein>
    <submittedName>
        <fullName evidence="1">Uncharacterized protein</fullName>
    </submittedName>
</protein>
<dbReference type="EMBL" id="JARBHB010000011">
    <property type="protein sequence ID" value="KAJ8872925.1"/>
    <property type="molecule type" value="Genomic_DNA"/>
</dbReference>
<name>A0ABQ9GLM4_9NEOP</name>
<gene>
    <name evidence="1" type="ORF">PR048_026541</name>
</gene>